<evidence type="ECO:0000256" key="5">
    <source>
        <dbReference type="ARBA" id="ARBA00023136"/>
    </source>
</evidence>
<comment type="similarity">
    <text evidence="2">Belongs to the autoinducer-2 exporter (AI-2E) (TC 2.A.86) family.</text>
</comment>
<feature type="transmembrane region" description="Helical" evidence="6">
    <location>
        <begin position="220"/>
        <end position="241"/>
    </location>
</feature>
<keyword evidence="8" id="KW-1185">Reference proteome</keyword>
<dbReference type="RefSeq" id="WP_114577868.1">
    <property type="nucleotide sequence ID" value="NZ_JAIVEF010000019.1"/>
</dbReference>
<evidence type="ECO:0000313" key="8">
    <source>
        <dbReference type="Proteomes" id="UP001595925"/>
    </source>
</evidence>
<comment type="caution">
    <text evidence="7">The sequence shown here is derived from an EMBL/GenBank/DDBJ whole genome shotgun (WGS) entry which is preliminary data.</text>
</comment>
<gene>
    <name evidence="7" type="ORF">ACFPFO_18200</name>
</gene>
<evidence type="ECO:0000256" key="6">
    <source>
        <dbReference type="SAM" id="Phobius"/>
    </source>
</evidence>
<feature type="transmembrane region" description="Helical" evidence="6">
    <location>
        <begin position="248"/>
        <end position="271"/>
    </location>
</feature>
<feature type="transmembrane region" description="Helical" evidence="6">
    <location>
        <begin position="57"/>
        <end position="80"/>
    </location>
</feature>
<evidence type="ECO:0000256" key="3">
    <source>
        <dbReference type="ARBA" id="ARBA00022692"/>
    </source>
</evidence>
<feature type="transmembrane region" description="Helical" evidence="6">
    <location>
        <begin position="136"/>
        <end position="158"/>
    </location>
</feature>
<name>A0ABD5QJ58_9EURY</name>
<dbReference type="GO" id="GO:0016020">
    <property type="term" value="C:membrane"/>
    <property type="evidence" value="ECO:0007669"/>
    <property type="project" value="UniProtKB-SubCell"/>
</dbReference>
<evidence type="ECO:0000313" key="7">
    <source>
        <dbReference type="EMBL" id="MFC4989651.1"/>
    </source>
</evidence>
<keyword evidence="5 6" id="KW-0472">Membrane</keyword>
<dbReference type="AlphaFoldDB" id="A0ABD5QJ58"/>
<protein>
    <submittedName>
        <fullName evidence="7">AI-2E family transporter</fullName>
    </submittedName>
</protein>
<comment type="subcellular location">
    <subcellularLocation>
        <location evidence="1">Membrane</location>
        <topology evidence="1">Multi-pass membrane protein</topology>
    </subcellularLocation>
</comment>
<dbReference type="EMBL" id="JBHSJG010000053">
    <property type="protein sequence ID" value="MFC4989651.1"/>
    <property type="molecule type" value="Genomic_DNA"/>
</dbReference>
<keyword evidence="3 6" id="KW-0812">Transmembrane</keyword>
<dbReference type="PANTHER" id="PTHR21716:SF4">
    <property type="entry name" value="TRANSMEMBRANE PROTEIN 245"/>
    <property type="match status" value="1"/>
</dbReference>
<accession>A0ABD5QJ58</accession>
<feature type="transmembrane region" description="Helical" evidence="6">
    <location>
        <begin position="189"/>
        <end position="214"/>
    </location>
</feature>
<dbReference type="Proteomes" id="UP001595925">
    <property type="component" value="Unassembled WGS sequence"/>
</dbReference>
<evidence type="ECO:0000256" key="1">
    <source>
        <dbReference type="ARBA" id="ARBA00004141"/>
    </source>
</evidence>
<dbReference type="InterPro" id="IPR002549">
    <property type="entry name" value="AI-2E-like"/>
</dbReference>
<sequence length="339" mass="36127">MNLSKGYLLALVAVFAVLSYLLVIPFVQYVLLAILVAYVLAPLHRRLAPRTSPTISAFVLIVFAIAAFFVPFAVVIAAVAGDAASIVSNLDPEALQVGMVESRIQNLTGREVDIAGAVGDSGQQIGMVVVEQSTTWFSAATHAAVGLGLALFLIYYFLRDGRELMGWLHATSPLPDDVQSELYEELDAVMAAVLLGHVLIALIQGGIAGIGLFVTGIPNAAFWTFVMIILALIPLVGSFLIWGPAIAYLFVTGEPVFAAGLAVYCLIVVSLSDDYLRPVLVDRYADLNPAIIILGVLGGVYAFGIMGLFFGPVVLGALLATLNVVADYYDELDYERADI</sequence>
<proteinExistence type="inferred from homology"/>
<dbReference type="PANTHER" id="PTHR21716">
    <property type="entry name" value="TRANSMEMBRANE PROTEIN"/>
    <property type="match status" value="1"/>
</dbReference>
<evidence type="ECO:0000256" key="2">
    <source>
        <dbReference type="ARBA" id="ARBA00009773"/>
    </source>
</evidence>
<reference evidence="7 8" key="1">
    <citation type="journal article" date="2019" name="Int. J. Syst. Evol. Microbiol.">
        <title>The Global Catalogue of Microorganisms (GCM) 10K type strain sequencing project: providing services to taxonomists for standard genome sequencing and annotation.</title>
        <authorList>
            <consortium name="The Broad Institute Genomics Platform"/>
            <consortium name="The Broad Institute Genome Sequencing Center for Infectious Disease"/>
            <person name="Wu L."/>
            <person name="Ma J."/>
        </authorList>
    </citation>
    <scope>NUCLEOTIDE SEQUENCE [LARGE SCALE GENOMIC DNA]</scope>
    <source>
        <strain evidence="7 8">CGMCC 1.15824</strain>
    </source>
</reference>
<keyword evidence="4 6" id="KW-1133">Transmembrane helix</keyword>
<feature type="transmembrane region" description="Helical" evidence="6">
    <location>
        <begin position="291"/>
        <end position="319"/>
    </location>
</feature>
<dbReference type="Pfam" id="PF01594">
    <property type="entry name" value="AI-2E_transport"/>
    <property type="match status" value="1"/>
</dbReference>
<evidence type="ECO:0000256" key="4">
    <source>
        <dbReference type="ARBA" id="ARBA00022989"/>
    </source>
</evidence>
<organism evidence="7 8">
    <name type="scientific">Saliphagus infecundisoli</name>
    <dbReference type="NCBI Taxonomy" id="1849069"/>
    <lineage>
        <taxon>Archaea</taxon>
        <taxon>Methanobacteriati</taxon>
        <taxon>Methanobacteriota</taxon>
        <taxon>Stenosarchaea group</taxon>
        <taxon>Halobacteria</taxon>
        <taxon>Halobacteriales</taxon>
        <taxon>Natrialbaceae</taxon>
        <taxon>Saliphagus</taxon>
    </lineage>
</organism>